<keyword evidence="2" id="KW-0964">Secreted</keyword>
<sequence length="333" mass="34777">MATFNGTMNDDSLFGTLGDDVLRGFGGSDGLNGRAGNDLLEGGAGTDFLAGGTGNDRLRGGTGEDFLFGGTGNDILNSGTGVAHSNGGSGDDLLLYDPGRGDIRFFTPDLAFSELDGGVGDDIVRITNNTHVGGKSTDVIIRDRESTGTESLAITFGIDDSDDSNDFDVGTISTTERIEVFGEGRLIYIPGFFHSFDIEVVGTGKDDFFGDAVGDETLIGKGGNDEFYISGNDMIISENNDADIFHLSASTVIEVAPGDSSVTGFNGAGVAAGDRIIIETPDGDPGDYRLDVSVASGKTVFSLTTPESEFNENTNTLTVDAVELVKGIDWFFV</sequence>
<dbReference type="PANTHER" id="PTHR38340:SF1">
    <property type="entry name" value="S-LAYER PROTEIN"/>
    <property type="match status" value="1"/>
</dbReference>
<dbReference type="GO" id="GO:0005576">
    <property type="term" value="C:extracellular region"/>
    <property type="evidence" value="ECO:0007669"/>
    <property type="project" value="UniProtKB-SubCell"/>
</dbReference>
<comment type="subcellular location">
    <subcellularLocation>
        <location evidence="1">Secreted</location>
    </subcellularLocation>
</comment>
<protein>
    <submittedName>
        <fullName evidence="3">Calcium-binding protein</fullName>
    </submittedName>
</protein>
<dbReference type="InterPro" id="IPR011049">
    <property type="entry name" value="Serralysin-like_metalloprot_C"/>
</dbReference>
<reference evidence="3 4" key="1">
    <citation type="submission" date="2019-07" db="EMBL/GenBank/DDBJ databases">
        <title>Whole genome shotgun sequence of Skermanella aerolata NBRC 106429.</title>
        <authorList>
            <person name="Hosoyama A."/>
            <person name="Uohara A."/>
            <person name="Ohji S."/>
            <person name="Ichikawa N."/>
        </authorList>
    </citation>
    <scope>NUCLEOTIDE SEQUENCE [LARGE SCALE GENOMIC DNA]</scope>
    <source>
        <strain evidence="3 4">NBRC 106429</strain>
    </source>
</reference>
<dbReference type="GO" id="GO:0005509">
    <property type="term" value="F:calcium ion binding"/>
    <property type="evidence" value="ECO:0007669"/>
    <property type="project" value="InterPro"/>
</dbReference>
<evidence type="ECO:0000313" key="4">
    <source>
        <dbReference type="Proteomes" id="UP000321523"/>
    </source>
</evidence>
<dbReference type="SUPFAM" id="SSF51120">
    <property type="entry name" value="beta-Roll"/>
    <property type="match status" value="1"/>
</dbReference>
<evidence type="ECO:0000256" key="2">
    <source>
        <dbReference type="ARBA" id="ARBA00022525"/>
    </source>
</evidence>
<dbReference type="PROSITE" id="PS00330">
    <property type="entry name" value="HEMOLYSIN_CALCIUM"/>
    <property type="match status" value="4"/>
</dbReference>
<dbReference type="Proteomes" id="UP000321523">
    <property type="component" value="Unassembled WGS sequence"/>
</dbReference>
<keyword evidence="4" id="KW-1185">Reference proteome</keyword>
<comment type="caution">
    <text evidence="3">The sequence shown here is derived from an EMBL/GenBank/DDBJ whole genome shotgun (WGS) entry which is preliminary data.</text>
</comment>
<dbReference type="PANTHER" id="PTHR38340">
    <property type="entry name" value="S-LAYER PROTEIN"/>
    <property type="match status" value="1"/>
</dbReference>
<accession>A0A512DP18</accession>
<dbReference type="InterPro" id="IPR001343">
    <property type="entry name" value="Hemolysn_Ca-bd"/>
</dbReference>
<dbReference type="AlphaFoldDB" id="A0A512DP18"/>
<proteinExistence type="predicted"/>
<evidence type="ECO:0000256" key="1">
    <source>
        <dbReference type="ARBA" id="ARBA00004613"/>
    </source>
</evidence>
<name>A0A512DP18_9PROT</name>
<organism evidence="3 4">
    <name type="scientific">Skermanella aerolata</name>
    <dbReference type="NCBI Taxonomy" id="393310"/>
    <lineage>
        <taxon>Bacteria</taxon>
        <taxon>Pseudomonadati</taxon>
        <taxon>Pseudomonadota</taxon>
        <taxon>Alphaproteobacteria</taxon>
        <taxon>Rhodospirillales</taxon>
        <taxon>Azospirillaceae</taxon>
        <taxon>Skermanella</taxon>
    </lineage>
</organism>
<dbReference type="EMBL" id="BJYZ01000007">
    <property type="protein sequence ID" value="GEO37890.1"/>
    <property type="molecule type" value="Genomic_DNA"/>
</dbReference>
<dbReference type="RefSeq" id="WP_044430715.1">
    <property type="nucleotide sequence ID" value="NZ_BJYZ01000007.1"/>
</dbReference>
<dbReference type="InterPro" id="IPR018511">
    <property type="entry name" value="Hemolysin-typ_Ca-bd_CS"/>
</dbReference>
<dbReference type="Pfam" id="PF00353">
    <property type="entry name" value="HemolysinCabind"/>
    <property type="match status" value="3"/>
</dbReference>
<dbReference type="InterPro" id="IPR050557">
    <property type="entry name" value="RTX_toxin/Mannuronan_C5-epim"/>
</dbReference>
<gene>
    <name evidence="3" type="ORF">SAE02_20380</name>
</gene>
<dbReference type="PRINTS" id="PR00313">
    <property type="entry name" value="CABNDNGRPT"/>
</dbReference>
<evidence type="ECO:0000313" key="3">
    <source>
        <dbReference type="EMBL" id="GEO37890.1"/>
    </source>
</evidence>
<dbReference type="Gene3D" id="2.150.10.10">
    <property type="entry name" value="Serralysin-like metalloprotease, C-terminal"/>
    <property type="match status" value="1"/>
</dbReference>